<reference evidence="1 3" key="1">
    <citation type="submission" date="2023-05" db="EMBL/GenBank/DDBJ databases">
        <authorList>
            <person name="Zhang X."/>
        </authorList>
    </citation>
    <scope>NUCLEOTIDE SEQUENCE</scope>
    <source>
        <strain evidence="2 3">DM2B3-1</strain>
        <strain evidence="1">YF14B1</strain>
    </source>
</reference>
<organism evidence="1 4">
    <name type="scientific">Xanthocytophaga flava</name>
    <dbReference type="NCBI Taxonomy" id="3048013"/>
    <lineage>
        <taxon>Bacteria</taxon>
        <taxon>Pseudomonadati</taxon>
        <taxon>Bacteroidota</taxon>
        <taxon>Cytophagia</taxon>
        <taxon>Cytophagales</taxon>
        <taxon>Rhodocytophagaceae</taxon>
        <taxon>Xanthocytophaga</taxon>
    </lineage>
</organism>
<keyword evidence="3" id="KW-1185">Reference proteome</keyword>
<dbReference type="EMBL" id="JASJOT010000023">
    <property type="protein sequence ID" value="MDJ1496485.1"/>
    <property type="molecule type" value="Genomic_DNA"/>
</dbReference>
<evidence type="ECO:0000313" key="3">
    <source>
        <dbReference type="Proteomes" id="UP001228581"/>
    </source>
</evidence>
<comment type="caution">
    <text evidence="1">The sequence shown here is derived from an EMBL/GenBank/DDBJ whole genome shotgun (WGS) entry which is preliminary data.</text>
</comment>
<evidence type="ECO:0000313" key="4">
    <source>
        <dbReference type="Proteomes" id="UP001241110"/>
    </source>
</evidence>
<evidence type="ECO:0000313" key="1">
    <source>
        <dbReference type="EMBL" id="MDJ1484828.1"/>
    </source>
</evidence>
<evidence type="ECO:0000313" key="2">
    <source>
        <dbReference type="EMBL" id="MDJ1496485.1"/>
    </source>
</evidence>
<gene>
    <name evidence="1" type="ORF">QNI16_30285</name>
    <name evidence="2" type="ORF">QNI19_26350</name>
</gene>
<name>A0AAE3QWS3_9BACT</name>
<dbReference type="RefSeq" id="WP_313986549.1">
    <property type="nucleotide sequence ID" value="NZ_JASJOS010000016.1"/>
</dbReference>
<dbReference type="Proteomes" id="UP001241110">
    <property type="component" value="Unassembled WGS sequence"/>
</dbReference>
<protein>
    <submittedName>
        <fullName evidence="1">Uncharacterized protein</fullName>
    </submittedName>
</protein>
<accession>A0AAE3QWS3</accession>
<dbReference type="AlphaFoldDB" id="A0AAE3QWS3"/>
<sequence length="56" mass="6572">MIKLEKNTKKTTSSDVEEVLHDIVSGKFDPFPEKTEQFKKNIQKLQKLKKTNTNHQ</sequence>
<dbReference type="Proteomes" id="UP001228581">
    <property type="component" value="Unassembled WGS sequence"/>
</dbReference>
<proteinExistence type="predicted"/>
<dbReference type="EMBL" id="JASJOS010000016">
    <property type="protein sequence ID" value="MDJ1484828.1"/>
    <property type="molecule type" value="Genomic_DNA"/>
</dbReference>